<accession>A0AA38RDU0</accession>
<dbReference type="Proteomes" id="UP001174691">
    <property type="component" value="Unassembled WGS sequence"/>
</dbReference>
<dbReference type="InterPro" id="IPR001969">
    <property type="entry name" value="Aspartic_peptidase_AS"/>
</dbReference>
<evidence type="ECO:0000256" key="7">
    <source>
        <dbReference type="SAM" id="SignalP"/>
    </source>
</evidence>
<comment type="similarity">
    <text evidence="1 5">Belongs to the peptidase A1 family.</text>
</comment>
<keyword evidence="2 5" id="KW-0064">Aspartyl protease</keyword>
<keyword evidence="5 9" id="KW-0645">Protease</keyword>
<feature type="active site" evidence="3">
    <location>
        <position position="281"/>
    </location>
</feature>
<evidence type="ECO:0000256" key="2">
    <source>
        <dbReference type="ARBA" id="ARBA00022750"/>
    </source>
</evidence>
<evidence type="ECO:0000256" key="4">
    <source>
        <dbReference type="PIRSR" id="PIRSR601461-2"/>
    </source>
</evidence>
<gene>
    <name evidence="9" type="ORF">NKR19_g8681</name>
</gene>
<keyword evidence="7" id="KW-0732">Signal</keyword>
<dbReference type="InterPro" id="IPR001461">
    <property type="entry name" value="Aspartic_peptidase_A1"/>
</dbReference>
<dbReference type="PANTHER" id="PTHR47966">
    <property type="entry name" value="BETA-SITE APP-CLEAVING ENZYME, ISOFORM A-RELATED"/>
    <property type="match status" value="1"/>
</dbReference>
<dbReference type="EMBL" id="JANBVN010000183">
    <property type="protein sequence ID" value="KAJ9134392.1"/>
    <property type="molecule type" value="Genomic_DNA"/>
</dbReference>
<dbReference type="SUPFAM" id="SSF50630">
    <property type="entry name" value="Acid proteases"/>
    <property type="match status" value="1"/>
</dbReference>
<keyword evidence="5" id="KW-0378">Hydrolase</keyword>
<keyword evidence="6" id="KW-0472">Membrane</keyword>
<dbReference type="PROSITE" id="PS00141">
    <property type="entry name" value="ASP_PROTEASE"/>
    <property type="match status" value="1"/>
</dbReference>
<dbReference type="InterPro" id="IPR033121">
    <property type="entry name" value="PEPTIDASE_A1"/>
</dbReference>
<feature type="active site" evidence="3">
    <location>
        <position position="79"/>
    </location>
</feature>
<organism evidence="9 10">
    <name type="scientific">Coniochaeta hoffmannii</name>
    <dbReference type="NCBI Taxonomy" id="91930"/>
    <lineage>
        <taxon>Eukaryota</taxon>
        <taxon>Fungi</taxon>
        <taxon>Dikarya</taxon>
        <taxon>Ascomycota</taxon>
        <taxon>Pezizomycotina</taxon>
        <taxon>Sordariomycetes</taxon>
        <taxon>Sordariomycetidae</taxon>
        <taxon>Coniochaetales</taxon>
        <taxon>Coniochaetaceae</taxon>
        <taxon>Coniochaeta</taxon>
    </lineage>
</organism>
<keyword evidence="10" id="KW-1185">Reference proteome</keyword>
<dbReference type="PRINTS" id="PR00792">
    <property type="entry name" value="PEPSIN"/>
</dbReference>
<evidence type="ECO:0000259" key="8">
    <source>
        <dbReference type="PROSITE" id="PS51767"/>
    </source>
</evidence>
<sequence>MAIRAAIALALAACSSASIMRRVEERNPRFLSYPIVHQKRDTLIRGRDESITIYNESSTTYLFEIKIGTPPQDVKVVLDTGSFELWVDPTCSTASTSDQAASCQAAGLYDPSSSSTVVDMEAVNQLPYGKGVVNIAYVADNIQLPGSGNAKTLEQVIFGLGQESRDLAFGIAGVGHGKGFNLEYNNLIDEIYAQGISSSRAFSVALGSKDASNGGTVVFGGVDTQKFSGKLFQFPNLPPQVEQGQEGMWRYWIQLDSVGHTKPGGKGTATYPNSGLPIVLDTGATMSYLPQPIIDSLAKDFAAQVLDDGTLAVDCETAKKSGSVDFTFGALTIRVPYHEFIWEAVPGQCFVGAAPVSGTTPILGDTFLRSAYVVFDQDNGDIFLAPYKNCGTREQTLPAGAGAAANFTGECVARSAAAGLGVGGGVLWAMAMAVVVQVGFFSW</sequence>
<evidence type="ECO:0000256" key="5">
    <source>
        <dbReference type="RuleBase" id="RU000454"/>
    </source>
</evidence>
<keyword evidence="4" id="KW-1015">Disulfide bond</keyword>
<protein>
    <submittedName>
        <fullName evidence="9">Acid protease</fullName>
    </submittedName>
</protein>
<feature type="chain" id="PRO_5041409342" evidence="7">
    <location>
        <begin position="18"/>
        <end position="443"/>
    </location>
</feature>
<evidence type="ECO:0000256" key="6">
    <source>
        <dbReference type="SAM" id="Phobius"/>
    </source>
</evidence>
<dbReference type="GO" id="GO:0006508">
    <property type="term" value="P:proteolysis"/>
    <property type="evidence" value="ECO:0007669"/>
    <property type="project" value="UniProtKB-KW"/>
</dbReference>
<name>A0AA38RDU0_9PEZI</name>
<feature type="signal peptide" evidence="7">
    <location>
        <begin position="1"/>
        <end position="17"/>
    </location>
</feature>
<keyword evidence="6" id="KW-1133">Transmembrane helix</keyword>
<dbReference type="Pfam" id="PF00026">
    <property type="entry name" value="Asp"/>
    <property type="match status" value="1"/>
</dbReference>
<feature type="disulfide bond" evidence="4">
    <location>
        <begin position="315"/>
        <end position="349"/>
    </location>
</feature>
<keyword evidence="6" id="KW-0812">Transmembrane</keyword>
<evidence type="ECO:0000256" key="3">
    <source>
        <dbReference type="PIRSR" id="PIRSR601461-1"/>
    </source>
</evidence>
<evidence type="ECO:0000313" key="9">
    <source>
        <dbReference type="EMBL" id="KAJ9134392.1"/>
    </source>
</evidence>
<evidence type="ECO:0000256" key="1">
    <source>
        <dbReference type="ARBA" id="ARBA00007447"/>
    </source>
</evidence>
<evidence type="ECO:0000313" key="10">
    <source>
        <dbReference type="Proteomes" id="UP001174691"/>
    </source>
</evidence>
<dbReference type="PROSITE" id="PS51767">
    <property type="entry name" value="PEPTIDASE_A1"/>
    <property type="match status" value="1"/>
</dbReference>
<dbReference type="GO" id="GO:0004190">
    <property type="term" value="F:aspartic-type endopeptidase activity"/>
    <property type="evidence" value="ECO:0007669"/>
    <property type="project" value="UniProtKB-KW"/>
</dbReference>
<dbReference type="AlphaFoldDB" id="A0AA38RDU0"/>
<comment type="caution">
    <text evidence="9">The sequence shown here is derived from an EMBL/GenBank/DDBJ whole genome shotgun (WGS) entry which is preliminary data.</text>
</comment>
<feature type="transmembrane region" description="Helical" evidence="6">
    <location>
        <begin position="416"/>
        <end position="441"/>
    </location>
</feature>
<dbReference type="Gene3D" id="2.40.70.10">
    <property type="entry name" value="Acid Proteases"/>
    <property type="match status" value="2"/>
</dbReference>
<dbReference type="PANTHER" id="PTHR47966:SF65">
    <property type="entry name" value="ASPARTIC-TYPE ENDOPEPTIDASE"/>
    <property type="match status" value="1"/>
</dbReference>
<feature type="domain" description="Peptidase A1" evidence="8">
    <location>
        <begin position="61"/>
        <end position="385"/>
    </location>
</feature>
<reference evidence="9" key="1">
    <citation type="submission" date="2022-07" db="EMBL/GenBank/DDBJ databases">
        <title>Fungi with potential for degradation of polypropylene.</title>
        <authorList>
            <person name="Gostincar C."/>
        </authorList>
    </citation>
    <scope>NUCLEOTIDE SEQUENCE</scope>
    <source>
        <strain evidence="9">EXF-13287</strain>
    </source>
</reference>
<dbReference type="InterPro" id="IPR021109">
    <property type="entry name" value="Peptidase_aspartic_dom_sf"/>
</dbReference>
<proteinExistence type="inferred from homology"/>